<feature type="domain" description="HDOD" evidence="1">
    <location>
        <begin position="1"/>
        <end position="118"/>
    </location>
</feature>
<dbReference type="PANTHER" id="PTHR33525">
    <property type="match status" value="1"/>
</dbReference>
<sequence>MNGAFRVDQCQGFDAAGYLRHCVGVGLASRALAPLAGLNAELAFTGGLLHDIGQLVLASNFSVQYAVALDYRKKHDCPLVIAERDILGLDHAEVGGLLAEAWRFPDSLHQAVALHHAPAGALANSLANVVHVADAFAHAMGLANASDELMMPVDRTAWERLALDGEKCRKAIAEIEHCFEETCQILRS</sequence>
<dbReference type="Pfam" id="PF08668">
    <property type="entry name" value="HDOD"/>
    <property type="match status" value="1"/>
</dbReference>
<dbReference type="InterPro" id="IPR013976">
    <property type="entry name" value="HDOD"/>
</dbReference>
<dbReference type="NCBIfam" id="TIGR00277">
    <property type="entry name" value="HDIG"/>
    <property type="match status" value="1"/>
</dbReference>
<dbReference type="EMBL" id="JADJMS010000016">
    <property type="protein sequence ID" value="MBK7415064.1"/>
    <property type="molecule type" value="Genomic_DNA"/>
</dbReference>
<dbReference type="Proteomes" id="UP000739411">
    <property type="component" value="Unassembled WGS sequence"/>
</dbReference>
<dbReference type="AlphaFoldDB" id="A0A935K1W6"/>
<name>A0A935K1W6_9RHOO</name>
<reference evidence="2 3" key="1">
    <citation type="submission" date="2020-10" db="EMBL/GenBank/DDBJ databases">
        <title>Connecting structure to function with the recovery of over 1000 high-quality activated sludge metagenome-assembled genomes encoding full-length rRNA genes using long-read sequencing.</title>
        <authorList>
            <person name="Singleton C.M."/>
            <person name="Petriglieri F."/>
            <person name="Kristensen J.M."/>
            <person name="Kirkegaard R.H."/>
            <person name="Michaelsen T.Y."/>
            <person name="Andersen M.H."/>
            <person name="Karst S.M."/>
            <person name="Dueholm M.S."/>
            <person name="Nielsen P.H."/>
            <person name="Albertsen M."/>
        </authorList>
    </citation>
    <scope>NUCLEOTIDE SEQUENCE [LARGE SCALE GENOMIC DNA]</scope>
    <source>
        <strain evidence="2">EsbW_18-Q3-R4-48_BATAC.463</strain>
    </source>
</reference>
<dbReference type="InterPro" id="IPR006675">
    <property type="entry name" value="HDIG_dom"/>
</dbReference>
<dbReference type="CDD" id="cd00077">
    <property type="entry name" value="HDc"/>
    <property type="match status" value="1"/>
</dbReference>
<dbReference type="Gene3D" id="1.10.3210.10">
    <property type="entry name" value="Hypothetical protein af1432"/>
    <property type="match status" value="1"/>
</dbReference>
<dbReference type="PANTHER" id="PTHR33525:SF3">
    <property type="entry name" value="RIBONUCLEASE Y"/>
    <property type="match status" value="1"/>
</dbReference>
<evidence type="ECO:0000259" key="1">
    <source>
        <dbReference type="PROSITE" id="PS51833"/>
    </source>
</evidence>
<proteinExistence type="predicted"/>
<accession>A0A935K1W6</accession>
<dbReference type="InterPro" id="IPR003607">
    <property type="entry name" value="HD/PDEase_dom"/>
</dbReference>
<dbReference type="SUPFAM" id="SSF109604">
    <property type="entry name" value="HD-domain/PDEase-like"/>
    <property type="match status" value="1"/>
</dbReference>
<protein>
    <submittedName>
        <fullName evidence="2">HDOD domain-containing protein</fullName>
    </submittedName>
</protein>
<comment type="caution">
    <text evidence="2">The sequence shown here is derived from an EMBL/GenBank/DDBJ whole genome shotgun (WGS) entry which is preliminary data.</text>
</comment>
<dbReference type="PROSITE" id="PS51833">
    <property type="entry name" value="HDOD"/>
    <property type="match status" value="1"/>
</dbReference>
<evidence type="ECO:0000313" key="2">
    <source>
        <dbReference type="EMBL" id="MBK7415064.1"/>
    </source>
</evidence>
<dbReference type="InterPro" id="IPR052340">
    <property type="entry name" value="RNase_Y/CdgJ"/>
</dbReference>
<evidence type="ECO:0000313" key="3">
    <source>
        <dbReference type="Proteomes" id="UP000739411"/>
    </source>
</evidence>
<dbReference type="SMART" id="SM00471">
    <property type="entry name" value="HDc"/>
    <property type="match status" value="1"/>
</dbReference>
<organism evidence="2 3">
    <name type="scientific">Candidatus Dechloromonas phosphorivorans</name>
    <dbReference type="NCBI Taxonomy" id="2899244"/>
    <lineage>
        <taxon>Bacteria</taxon>
        <taxon>Pseudomonadati</taxon>
        <taxon>Pseudomonadota</taxon>
        <taxon>Betaproteobacteria</taxon>
        <taxon>Rhodocyclales</taxon>
        <taxon>Azonexaceae</taxon>
        <taxon>Dechloromonas</taxon>
    </lineage>
</organism>
<gene>
    <name evidence="2" type="ORF">IPJ38_08105</name>
</gene>